<dbReference type="AlphaFoldDB" id="A0AAV5WEV0"/>
<organism evidence="1 2">
    <name type="scientific">Pristionchus fissidentatus</name>
    <dbReference type="NCBI Taxonomy" id="1538716"/>
    <lineage>
        <taxon>Eukaryota</taxon>
        <taxon>Metazoa</taxon>
        <taxon>Ecdysozoa</taxon>
        <taxon>Nematoda</taxon>
        <taxon>Chromadorea</taxon>
        <taxon>Rhabditida</taxon>
        <taxon>Rhabditina</taxon>
        <taxon>Diplogasteromorpha</taxon>
        <taxon>Diplogasteroidea</taxon>
        <taxon>Neodiplogasteridae</taxon>
        <taxon>Pristionchus</taxon>
    </lineage>
</organism>
<name>A0AAV5WEV0_9BILA</name>
<feature type="non-terminal residue" evidence="1">
    <location>
        <position position="1"/>
    </location>
</feature>
<accession>A0AAV5WEV0</accession>
<evidence type="ECO:0000313" key="1">
    <source>
        <dbReference type="EMBL" id="GMT30412.1"/>
    </source>
</evidence>
<gene>
    <name evidence="1" type="ORF">PFISCL1PPCAC_21709</name>
</gene>
<sequence>IMQERQKCDIPETLNYGRYWSAFMRTHSPHYLASIDPLTTAQMAFFLNLYGQVDSSASNLVIQLNASPDQHGIIVQTDEKDLLHVAHEWRAVLKCATRALLTERNVRFTGLLERVIIEVWRGCELPGTHTHNQRTNRVRESRFEKGSEAWLADQVTVPTDRSEVNTEIL</sequence>
<proteinExistence type="predicted"/>
<keyword evidence="2" id="KW-1185">Reference proteome</keyword>
<protein>
    <submittedName>
        <fullName evidence="1">Uncharacterized protein</fullName>
    </submittedName>
</protein>
<dbReference type="EMBL" id="BTSY01000005">
    <property type="protein sequence ID" value="GMT30412.1"/>
    <property type="molecule type" value="Genomic_DNA"/>
</dbReference>
<dbReference type="Proteomes" id="UP001432322">
    <property type="component" value="Unassembled WGS sequence"/>
</dbReference>
<reference evidence="1" key="1">
    <citation type="submission" date="2023-10" db="EMBL/GenBank/DDBJ databases">
        <title>Genome assembly of Pristionchus species.</title>
        <authorList>
            <person name="Yoshida K."/>
            <person name="Sommer R.J."/>
        </authorList>
    </citation>
    <scope>NUCLEOTIDE SEQUENCE</scope>
    <source>
        <strain evidence="1">RS5133</strain>
    </source>
</reference>
<evidence type="ECO:0000313" key="2">
    <source>
        <dbReference type="Proteomes" id="UP001432322"/>
    </source>
</evidence>
<comment type="caution">
    <text evidence="1">The sequence shown here is derived from an EMBL/GenBank/DDBJ whole genome shotgun (WGS) entry which is preliminary data.</text>
</comment>